<accession>A0A9D1IQE4</accession>
<reference evidence="1" key="2">
    <citation type="journal article" date="2021" name="PeerJ">
        <title>Extensive microbial diversity within the chicken gut microbiome revealed by metagenomics and culture.</title>
        <authorList>
            <person name="Gilroy R."/>
            <person name="Ravi A."/>
            <person name="Getino M."/>
            <person name="Pursley I."/>
            <person name="Horton D.L."/>
            <person name="Alikhan N.F."/>
            <person name="Baker D."/>
            <person name="Gharbi K."/>
            <person name="Hall N."/>
            <person name="Watson M."/>
            <person name="Adriaenssens E.M."/>
            <person name="Foster-Nyarko E."/>
            <person name="Jarju S."/>
            <person name="Secka A."/>
            <person name="Antonio M."/>
            <person name="Oren A."/>
            <person name="Chaudhuri R.R."/>
            <person name="La Ragione R."/>
            <person name="Hildebrand F."/>
            <person name="Pallen M.J."/>
        </authorList>
    </citation>
    <scope>NUCLEOTIDE SEQUENCE</scope>
    <source>
        <strain evidence="1">CHK193-30670</strain>
    </source>
</reference>
<protein>
    <submittedName>
        <fullName evidence="1">Uncharacterized protein</fullName>
    </submittedName>
</protein>
<reference evidence="1" key="1">
    <citation type="submission" date="2020-10" db="EMBL/GenBank/DDBJ databases">
        <authorList>
            <person name="Gilroy R."/>
        </authorList>
    </citation>
    <scope>NUCLEOTIDE SEQUENCE</scope>
    <source>
        <strain evidence="1">CHK193-30670</strain>
    </source>
</reference>
<dbReference type="AlphaFoldDB" id="A0A9D1IQE4"/>
<dbReference type="Proteomes" id="UP000824074">
    <property type="component" value="Unassembled WGS sequence"/>
</dbReference>
<gene>
    <name evidence="1" type="ORF">IAB68_05945</name>
</gene>
<name>A0A9D1IQE4_9FIRM</name>
<organism evidence="1 2">
    <name type="scientific">Candidatus Aphodocola excrementigallinarum</name>
    <dbReference type="NCBI Taxonomy" id="2840670"/>
    <lineage>
        <taxon>Bacteria</taxon>
        <taxon>Bacillati</taxon>
        <taxon>Bacillota</taxon>
        <taxon>Bacilli</taxon>
        <taxon>Candidatus Aphodocola</taxon>
    </lineage>
</organism>
<evidence type="ECO:0000313" key="2">
    <source>
        <dbReference type="Proteomes" id="UP000824074"/>
    </source>
</evidence>
<evidence type="ECO:0000313" key="1">
    <source>
        <dbReference type="EMBL" id="HIU40821.1"/>
    </source>
</evidence>
<dbReference type="EMBL" id="DVMT01000059">
    <property type="protein sequence ID" value="HIU40821.1"/>
    <property type="molecule type" value="Genomic_DNA"/>
</dbReference>
<sequence length="54" mass="6369">MIEFMDVSQEVKDGLRLIFSDANEKPYIGPILKKINPEQKIISKESIYRINRIF</sequence>
<proteinExistence type="predicted"/>
<comment type="caution">
    <text evidence="1">The sequence shown here is derived from an EMBL/GenBank/DDBJ whole genome shotgun (WGS) entry which is preliminary data.</text>
</comment>